<evidence type="ECO:0000256" key="3">
    <source>
        <dbReference type="ARBA" id="ARBA00022840"/>
    </source>
</evidence>
<reference evidence="8 9" key="1">
    <citation type="submission" date="2016-11" db="EMBL/GenBank/DDBJ databases">
        <title>The macronuclear genome of Stentor coeruleus: a giant cell with tiny introns.</title>
        <authorList>
            <person name="Slabodnick M."/>
            <person name="Ruby J.G."/>
            <person name="Reiff S.B."/>
            <person name="Swart E.C."/>
            <person name="Gosai S."/>
            <person name="Prabakaran S."/>
            <person name="Witkowska E."/>
            <person name="Larue G.E."/>
            <person name="Fisher S."/>
            <person name="Freeman R.M."/>
            <person name="Gunawardena J."/>
            <person name="Chu W."/>
            <person name="Stover N.A."/>
            <person name="Gregory B.D."/>
            <person name="Nowacki M."/>
            <person name="Derisi J."/>
            <person name="Roy S.W."/>
            <person name="Marshall W.F."/>
            <person name="Sood P."/>
        </authorList>
    </citation>
    <scope>NUCLEOTIDE SEQUENCE [LARGE SCALE GENOMIC DNA]</scope>
    <source>
        <strain evidence="8">WM001</strain>
    </source>
</reference>
<keyword evidence="9" id="KW-1185">Reference proteome</keyword>
<evidence type="ECO:0000259" key="7">
    <source>
        <dbReference type="PROSITE" id="PS50011"/>
    </source>
</evidence>
<keyword evidence="2 5" id="KW-0547">Nucleotide-binding</keyword>
<organism evidence="8 9">
    <name type="scientific">Stentor coeruleus</name>
    <dbReference type="NCBI Taxonomy" id="5963"/>
    <lineage>
        <taxon>Eukaryota</taxon>
        <taxon>Sar</taxon>
        <taxon>Alveolata</taxon>
        <taxon>Ciliophora</taxon>
        <taxon>Postciliodesmatophora</taxon>
        <taxon>Heterotrichea</taxon>
        <taxon>Heterotrichida</taxon>
        <taxon>Stentoridae</taxon>
        <taxon>Stentor</taxon>
    </lineage>
</organism>
<dbReference type="PANTHER" id="PTHR11909">
    <property type="entry name" value="CASEIN KINASE-RELATED"/>
    <property type="match status" value="1"/>
</dbReference>
<gene>
    <name evidence="8" type="ORF">SteCoe_26310</name>
</gene>
<dbReference type="OrthoDB" id="5979581at2759"/>
<dbReference type="InterPro" id="IPR011009">
    <property type="entry name" value="Kinase-like_dom_sf"/>
</dbReference>
<proteinExistence type="inferred from homology"/>
<dbReference type="PROSITE" id="PS50011">
    <property type="entry name" value="PROTEIN_KINASE_DOM"/>
    <property type="match status" value="1"/>
</dbReference>
<feature type="binding site" evidence="5">
    <location>
        <position position="35"/>
    </location>
    <ligand>
        <name>ATP</name>
        <dbReference type="ChEBI" id="CHEBI:30616"/>
    </ligand>
</feature>
<dbReference type="EMBL" id="MPUH01000734">
    <property type="protein sequence ID" value="OMJ74701.1"/>
    <property type="molecule type" value="Genomic_DNA"/>
</dbReference>
<dbReference type="GO" id="GO:0005524">
    <property type="term" value="F:ATP binding"/>
    <property type="evidence" value="ECO:0007669"/>
    <property type="project" value="UniProtKB-UniRule"/>
</dbReference>
<dbReference type="SUPFAM" id="SSF56112">
    <property type="entry name" value="Protein kinase-like (PK-like)"/>
    <property type="match status" value="1"/>
</dbReference>
<evidence type="ECO:0000313" key="9">
    <source>
        <dbReference type="Proteomes" id="UP000187209"/>
    </source>
</evidence>
<dbReference type="Pfam" id="PF00069">
    <property type="entry name" value="Pkinase"/>
    <property type="match status" value="1"/>
</dbReference>
<dbReference type="Gene3D" id="1.10.510.10">
    <property type="entry name" value="Transferase(Phosphotransferase) domain 1"/>
    <property type="match status" value="1"/>
</dbReference>
<dbReference type="GO" id="GO:0004674">
    <property type="term" value="F:protein serine/threonine kinase activity"/>
    <property type="evidence" value="ECO:0007669"/>
    <property type="project" value="UniProtKB-KW"/>
</dbReference>
<sequence length="335" mass="38041">MNGNRFIPDKELGKGSFGVVYKAWDSLKSQDVALKLSDKSHKNSFLSEIQVLSCVSGKKGFPKMIWKGEFQGQLAIAMELLGSSLTAKFKKDIISIGEACEIGIQTVKAIETLHKESFLHQDLKPCNILMGQKGEKTYHLIDFGISRGFIDRQTRHHIPLRTETTFKGNLVFCSSNLLNGIQASRRDDIISLLLILFFVIKKGLPWIKNTKSIHDMLSSRISVSIFELNKGVPCEIAECLSYAQGLSFYQKPDYKWIVNMLKRCKSAFDLEKTEILQIKSLKDKNSLKKNEDHRAKSECRSRNLLDFNSSTIKVLAPDFSEEMRQKIVVSRRSNN</sequence>
<keyword evidence="3 5" id="KW-0067">ATP-binding</keyword>
<evidence type="ECO:0000256" key="6">
    <source>
        <dbReference type="RuleBase" id="RU000304"/>
    </source>
</evidence>
<dbReference type="InterPro" id="IPR008271">
    <property type="entry name" value="Ser/Thr_kinase_AS"/>
</dbReference>
<dbReference type="InterPro" id="IPR017441">
    <property type="entry name" value="Protein_kinase_ATP_BS"/>
</dbReference>
<protein>
    <recommendedName>
        <fullName evidence="4">Casein kinase I</fullName>
        <ecNumber evidence="1">2.7.11.1</ecNumber>
    </recommendedName>
</protein>
<feature type="domain" description="Protein kinase" evidence="7">
    <location>
        <begin position="6"/>
        <end position="268"/>
    </location>
</feature>
<comment type="caution">
    <text evidence="8">The sequence shown here is derived from an EMBL/GenBank/DDBJ whole genome shotgun (WGS) entry which is preliminary data.</text>
</comment>
<dbReference type="PROSITE" id="PS00108">
    <property type="entry name" value="PROTEIN_KINASE_ST"/>
    <property type="match status" value="1"/>
</dbReference>
<dbReference type="AlphaFoldDB" id="A0A1R2BD50"/>
<keyword evidence="6" id="KW-0808">Transferase</keyword>
<comment type="similarity">
    <text evidence="6">Belongs to the protein kinase superfamily.</text>
</comment>
<evidence type="ECO:0000256" key="1">
    <source>
        <dbReference type="ARBA" id="ARBA00012513"/>
    </source>
</evidence>
<accession>A0A1R2BD50</accession>
<evidence type="ECO:0000256" key="2">
    <source>
        <dbReference type="ARBA" id="ARBA00022741"/>
    </source>
</evidence>
<dbReference type="InterPro" id="IPR050235">
    <property type="entry name" value="CK1_Ser-Thr_kinase"/>
</dbReference>
<evidence type="ECO:0000313" key="8">
    <source>
        <dbReference type="EMBL" id="OMJ74701.1"/>
    </source>
</evidence>
<dbReference type="SMART" id="SM00220">
    <property type="entry name" value="S_TKc"/>
    <property type="match status" value="1"/>
</dbReference>
<evidence type="ECO:0000256" key="5">
    <source>
        <dbReference type="PROSITE-ProRule" id="PRU10141"/>
    </source>
</evidence>
<dbReference type="InterPro" id="IPR000719">
    <property type="entry name" value="Prot_kinase_dom"/>
</dbReference>
<keyword evidence="6" id="KW-0723">Serine/threonine-protein kinase</keyword>
<evidence type="ECO:0000256" key="4">
    <source>
        <dbReference type="ARBA" id="ARBA00023860"/>
    </source>
</evidence>
<name>A0A1R2BD50_9CILI</name>
<keyword evidence="6" id="KW-0418">Kinase</keyword>
<dbReference type="Proteomes" id="UP000187209">
    <property type="component" value="Unassembled WGS sequence"/>
</dbReference>
<dbReference type="PROSITE" id="PS00107">
    <property type="entry name" value="PROTEIN_KINASE_ATP"/>
    <property type="match status" value="1"/>
</dbReference>
<dbReference type="EC" id="2.7.11.1" evidence="1"/>